<dbReference type="RefSeq" id="XP_048546573.1">
    <property type="nucleotide sequence ID" value="XM_048690616.1"/>
</dbReference>
<evidence type="ECO:0000256" key="1">
    <source>
        <dbReference type="SAM" id="MobiDB-lite"/>
    </source>
</evidence>
<organism evidence="2 3">
    <name type="scientific">Triticum urartu</name>
    <name type="common">Red wild einkorn</name>
    <name type="synonym">Crithodium urartu</name>
    <dbReference type="NCBI Taxonomy" id="4572"/>
    <lineage>
        <taxon>Eukaryota</taxon>
        <taxon>Viridiplantae</taxon>
        <taxon>Streptophyta</taxon>
        <taxon>Embryophyta</taxon>
        <taxon>Tracheophyta</taxon>
        <taxon>Spermatophyta</taxon>
        <taxon>Magnoliopsida</taxon>
        <taxon>Liliopsida</taxon>
        <taxon>Poales</taxon>
        <taxon>Poaceae</taxon>
        <taxon>BOP clade</taxon>
        <taxon>Pooideae</taxon>
        <taxon>Triticodae</taxon>
        <taxon>Triticeae</taxon>
        <taxon>Triticinae</taxon>
        <taxon>Triticum</taxon>
    </lineage>
</organism>
<dbReference type="Gramene" id="TuG1812G0100003888.01.T01">
    <property type="protein sequence ID" value="TuG1812G0100003888.01.T01"/>
    <property type="gene ID" value="TuG1812G0100003888.01"/>
</dbReference>
<sequence length="445" mass="49868">MVDYLRSPDFDDKEDSDEDQREDSDVDLLNAYKELMVQGFRILQKLAANNDNCRIMLNTPRLLQKIMAPVTSDLLHQIDHDEWSSIVEGSLKVIIRLVAATGQTGTKLRSKISSSKEAISTMERILECDKCNEKLQKHAIQVLTFLYMDTSLILENANREKFIEMLLVDIMTDDNKDKKDRGLTTAPALMALCSKTETGARSIIMANDNVVNSLAIMILEKGSFQFTAAKILKSLCIHHANDDASHKRLKKVMRDVVPKVLEEIVCWASEETRAVIEPDKVRSMEPETDLENQSGVPQDNGQGNSTSSSNQQDHKMTEYGVTCMLSFCVTVCDTLISADQDLTPQFESTIPMDDGLSSFPMKLQQIVSKNMNHKPDCLTIVKLACKMVISMMKHKGSYVKEDLQSLMDTLSTASNDMFLLDGSMVLTLRKMTKRHRGLSGVSLPS</sequence>
<evidence type="ECO:0000313" key="2">
    <source>
        <dbReference type="EnsemblPlants" id="TuG1812G0100003888.01.T01"/>
    </source>
</evidence>
<dbReference type="EnsemblPlants" id="TuG1812G0100003888.01.T01">
    <property type="protein sequence ID" value="TuG1812G0100003888.01.T01"/>
    <property type="gene ID" value="TuG1812G0100003888.01"/>
</dbReference>
<feature type="compositionally biased region" description="Low complexity" evidence="1">
    <location>
        <begin position="298"/>
        <end position="311"/>
    </location>
</feature>
<dbReference type="RefSeq" id="XP_048546559.1">
    <property type="nucleotide sequence ID" value="XM_048690602.1"/>
</dbReference>
<feature type="compositionally biased region" description="Basic and acidic residues" evidence="1">
    <location>
        <begin position="1"/>
        <end position="10"/>
    </location>
</feature>
<proteinExistence type="predicted"/>
<accession>A0A8R7P562</accession>
<dbReference type="RefSeq" id="XP_048546546.1">
    <property type="nucleotide sequence ID" value="XM_048690589.1"/>
</dbReference>
<dbReference type="PANTHER" id="PTHR33115:SF58">
    <property type="entry name" value="CONDENSIN COMPLEX SUBUNIT 1 C-TERMINAL DOMAIN-CONTAINING PROTEIN"/>
    <property type="match status" value="1"/>
</dbReference>
<keyword evidence="3" id="KW-1185">Reference proteome</keyword>
<protein>
    <submittedName>
        <fullName evidence="2">Uncharacterized protein</fullName>
    </submittedName>
</protein>
<reference evidence="3" key="1">
    <citation type="journal article" date="2013" name="Nature">
        <title>Draft genome of the wheat A-genome progenitor Triticum urartu.</title>
        <authorList>
            <person name="Ling H.Q."/>
            <person name="Zhao S."/>
            <person name="Liu D."/>
            <person name="Wang J."/>
            <person name="Sun H."/>
            <person name="Zhang C."/>
            <person name="Fan H."/>
            <person name="Li D."/>
            <person name="Dong L."/>
            <person name="Tao Y."/>
            <person name="Gao C."/>
            <person name="Wu H."/>
            <person name="Li Y."/>
            <person name="Cui Y."/>
            <person name="Guo X."/>
            <person name="Zheng S."/>
            <person name="Wang B."/>
            <person name="Yu K."/>
            <person name="Liang Q."/>
            <person name="Yang W."/>
            <person name="Lou X."/>
            <person name="Chen J."/>
            <person name="Feng M."/>
            <person name="Jian J."/>
            <person name="Zhang X."/>
            <person name="Luo G."/>
            <person name="Jiang Y."/>
            <person name="Liu J."/>
            <person name="Wang Z."/>
            <person name="Sha Y."/>
            <person name="Zhang B."/>
            <person name="Wu H."/>
            <person name="Tang D."/>
            <person name="Shen Q."/>
            <person name="Xue P."/>
            <person name="Zou S."/>
            <person name="Wang X."/>
            <person name="Liu X."/>
            <person name="Wang F."/>
            <person name="Yang Y."/>
            <person name="An X."/>
            <person name="Dong Z."/>
            <person name="Zhang K."/>
            <person name="Zhang X."/>
            <person name="Luo M.C."/>
            <person name="Dvorak J."/>
            <person name="Tong Y."/>
            <person name="Wang J."/>
            <person name="Yang H."/>
            <person name="Li Z."/>
            <person name="Wang D."/>
            <person name="Zhang A."/>
            <person name="Wang J."/>
        </authorList>
    </citation>
    <scope>NUCLEOTIDE SEQUENCE</scope>
    <source>
        <strain evidence="3">cv. G1812</strain>
    </source>
</reference>
<dbReference type="RefSeq" id="XP_048546537.1">
    <property type="nucleotide sequence ID" value="XM_048690580.1"/>
</dbReference>
<dbReference type="RefSeq" id="XP_048546567.1">
    <property type="nucleotide sequence ID" value="XM_048690610.1"/>
</dbReference>
<evidence type="ECO:0000313" key="3">
    <source>
        <dbReference type="Proteomes" id="UP000015106"/>
    </source>
</evidence>
<gene>
    <name evidence="2" type="primary">LOC125525574</name>
</gene>
<feature type="region of interest" description="Disordered" evidence="1">
    <location>
        <begin position="1"/>
        <end position="24"/>
    </location>
</feature>
<dbReference type="KEGG" id="tua:125525574"/>
<dbReference type="SUPFAM" id="SSF48371">
    <property type="entry name" value="ARM repeat"/>
    <property type="match status" value="1"/>
</dbReference>
<dbReference type="InterPro" id="IPR016024">
    <property type="entry name" value="ARM-type_fold"/>
</dbReference>
<dbReference type="RefSeq" id="XP_048546552.1">
    <property type="nucleotide sequence ID" value="XM_048690595.1"/>
</dbReference>
<reference evidence="2" key="2">
    <citation type="submission" date="2018-03" db="EMBL/GenBank/DDBJ databases">
        <title>The Triticum urartu genome reveals the dynamic nature of wheat genome evolution.</title>
        <authorList>
            <person name="Ling H."/>
            <person name="Ma B."/>
            <person name="Shi X."/>
            <person name="Liu H."/>
            <person name="Dong L."/>
            <person name="Sun H."/>
            <person name="Cao Y."/>
            <person name="Gao Q."/>
            <person name="Zheng S."/>
            <person name="Li Y."/>
            <person name="Yu Y."/>
            <person name="Du H."/>
            <person name="Qi M."/>
            <person name="Li Y."/>
            <person name="Yu H."/>
            <person name="Cui Y."/>
            <person name="Wang N."/>
            <person name="Chen C."/>
            <person name="Wu H."/>
            <person name="Zhao Y."/>
            <person name="Zhang J."/>
            <person name="Li Y."/>
            <person name="Zhou W."/>
            <person name="Zhang B."/>
            <person name="Hu W."/>
            <person name="Eijk M."/>
            <person name="Tang J."/>
            <person name="Witsenboer H."/>
            <person name="Zhao S."/>
            <person name="Li Z."/>
            <person name="Zhang A."/>
            <person name="Wang D."/>
            <person name="Liang C."/>
        </authorList>
    </citation>
    <scope>NUCLEOTIDE SEQUENCE [LARGE SCALE GENOMIC DNA]</scope>
    <source>
        <strain evidence="2">cv. G1812</strain>
    </source>
</reference>
<dbReference type="OrthoDB" id="694583at2759"/>
<dbReference type="Proteomes" id="UP000015106">
    <property type="component" value="Chromosome 1"/>
</dbReference>
<feature type="compositionally biased region" description="Acidic residues" evidence="1">
    <location>
        <begin position="11"/>
        <end position="24"/>
    </location>
</feature>
<dbReference type="PANTHER" id="PTHR33115">
    <property type="entry name" value="ARM REPEAT SUPERFAMILY PROTEIN"/>
    <property type="match status" value="1"/>
</dbReference>
<dbReference type="AlphaFoldDB" id="A0A8R7P562"/>
<feature type="region of interest" description="Disordered" evidence="1">
    <location>
        <begin position="278"/>
        <end position="313"/>
    </location>
</feature>
<dbReference type="GeneID" id="125525574"/>
<name>A0A8R7P562_TRIUA</name>
<reference evidence="2" key="3">
    <citation type="submission" date="2022-06" db="UniProtKB">
        <authorList>
            <consortium name="EnsemblPlants"/>
        </authorList>
    </citation>
    <scope>IDENTIFICATION</scope>
</reference>